<dbReference type="OrthoDB" id="21629at2759"/>
<accession>H2B0P2</accession>
<feature type="compositionally biased region" description="Acidic residues" evidence="8">
    <location>
        <begin position="445"/>
        <end position="481"/>
    </location>
</feature>
<dbReference type="Pfam" id="PF13945">
    <property type="entry name" value="NST1"/>
    <property type="match status" value="1"/>
</dbReference>
<dbReference type="FunCoup" id="H2B0P2">
    <property type="interactions" value="33"/>
</dbReference>
<evidence type="ECO:0000256" key="3">
    <source>
        <dbReference type="ARBA" id="ARBA00020733"/>
    </source>
</evidence>
<feature type="compositionally biased region" description="Acidic residues" evidence="8">
    <location>
        <begin position="487"/>
        <end position="505"/>
    </location>
</feature>
<keyword evidence="5 7" id="KW-0346">Stress response</keyword>
<dbReference type="GO" id="GO:0009651">
    <property type="term" value="P:response to salt stress"/>
    <property type="evidence" value="ECO:0007669"/>
    <property type="project" value="EnsemblFungi"/>
</dbReference>
<dbReference type="KEGG" id="kaf:KAFR_0J01250"/>
<gene>
    <name evidence="9" type="primary">KAFR0J01250</name>
    <name evidence="9" type="ORF">KAFR_0J01250</name>
</gene>
<dbReference type="eggNOG" id="ENOG502QSSK">
    <property type="taxonomic scope" value="Eukaryota"/>
</dbReference>
<feature type="compositionally biased region" description="Basic and acidic residues" evidence="8">
    <location>
        <begin position="563"/>
        <end position="697"/>
    </location>
</feature>
<feature type="compositionally biased region" description="Basic residues" evidence="8">
    <location>
        <begin position="1"/>
        <end position="17"/>
    </location>
</feature>
<protein>
    <recommendedName>
        <fullName evidence="3 7">Stress response protein NST1</fullName>
    </recommendedName>
</protein>
<proteinExistence type="inferred from homology"/>
<dbReference type="AlphaFoldDB" id="H2B0P2"/>
<feature type="region of interest" description="Disordered" evidence="8">
    <location>
        <begin position="417"/>
        <end position="506"/>
    </location>
</feature>
<feature type="compositionally biased region" description="Acidic residues" evidence="8">
    <location>
        <begin position="417"/>
        <end position="434"/>
    </location>
</feature>
<dbReference type="CDD" id="cd22265">
    <property type="entry name" value="UDM1_RNF168"/>
    <property type="match status" value="1"/>
</dbReference>
<name>H2B0P2_KAZAF</name>
<feature type="region of interest" description="Disordered" evidence="8">
    <location>
        <begin position="876"/>
        <end position="918"/>
    </location>
</feature>
<dbReference type="GeneID" id="13883842"/>
<comment type="subcellular location">
    <subcellularLocation>
        <location evidence="1 7">Cytoplasm</location>
    </subcellularLocation>
</comment>
<dbReference type="HOGENOM" id="CLU_267374_0_0_1"/>
<reference evidence="9 10" key="1">
    <citation type="journal article" date="2011" name="Proc. Natl. Acad. Sci. U.S.A.">
        <title>Evolutionary erosion of yeast sex chromosomes by mating-type switching accidents.</title>
        <authorList>
            <person name="Gordon J.L."/>
            <person name="Armisen D."/>
            <person name="Proux-Wera E."/>
            <person name="Oheigeartaigh S.S."/>
            <person name="Byrne K.P."/>
            <person name="Wolfe K.H."/>
        </authorList>
    </citation>
    <scope>NUCLEOTIDE SEQUENCE [LARGE SCALE GENOMIC DNA]</scope>
    <source>
        <strain evidence="10">ATCC 22294 / BCRC 22015 / CBS 2517 / CECT 1963 / NBRC 1671 / NRRL Y-8276</strain>
    </source>
</reference>
<dbReference type="InParanoid" id="H2B0P2"/>
<evidence type="ECO:0000313" key="10">
    <source>
        <dbReference type="Proteomes" id="UP000005220"/>
    </source>
</evidence>
<feature type="region of interest" description="Disordered" evidence="8">
    <location>
        <begin position="1"/>
        <end position="23"/>
    </location>
</feature>
<evidence type="ECO:0000313" key="9">
    <source>
        <dbReference type="EMBL" id="CCF60192.1"/>
    </source>
</evidence>
<feature type="compositionally biased region" description="Basic residues" evidence="8">
    <location>
        <begin position="552"/>
        <end position="562"/>
    </location>
</feature>
<dbReference type="GO" id="GO:0000932">
    <property type="term" value="C:P-body"/>
    <property type="evidence" value="ECO:0007669"/>
    <property type="project" value="EnsemblFungi"/>
</dbReference>
<comment type="similarity">
    <text evidence="2 7">Belongs to the NST1 family.</text>
</comment>
<dbReference type="GO" id="GO:0017148">
    <property type="term" value="P:negative regulation of translation"/>
    <property type="evidence" value="ECO:0007669"/>
    <property type="project" value="EnsemblFungi"/>
</dbReference>
<evidence type="ECO:0000256" key="1">
    <source>
        <dbReference type="ARBA" id="ARBA00004496"/>
    </source>
</evidence>
<evidence type="ECO:0000256" key="8">
    <source>
        <dbReference type="SAM" id="MobiDB-lite"/>
    </source>
</evidence>
<dbReference type="EMBL" id="HE650830">
    <property type="protein sequence ID" value="CCF60192.1"/>
    <property type="molecule type" value="Genomic_DNA"/>
</dbReference>
<feature type="region of interest" description="Disordered" evidence="8">
    <location>
        <begin position="552"/>
        <end position="705"/>
    </location>
</feature>
<keyword evidence="10" id="KW-1185">Reference proteome</keyword>
<keyword evidence="6 7" id="KW-0175">Coiled coil</keyword>
<organism evidence="9 10">
    <name type="scientific">Kazachstania africana (strain ATCC 22294 / BCRC 22015 / CBS 2517 / CECT 1963 / NBRC 1671 / NRRL Y-8276)</name>
    <name type="common">Yeast</name>
    <name type="synonym">Kluyveromyces africanus</name>
    <dbReference type="NCBI Taxonomy" id="1071382"/>
    <lineage>
        <taxon>Eukaryota</taxon>
        <taxon>Fungi</taxon>
        <taxon>Dikarya</taxon>
        <taxon>Ascomycota</taxon>
        <taxon>Saccharomycotina</taxon>
        <taxon>Saccharomycetes</taxon>
        <taxon>Saccharomycetales</taxon>
        <taxon>Saccharomycetaceae</taxon>
        <taxon>Kazachstania</taxon>
    </lineage>
</organism>
<dbReference type="Proteomes" id="UP000005220">
    <property type="component" value="Chromosome 10"/>
</dbReference>
<evidence type="ECO:0000256" key="5">
    <source>
        <dbReference type="ARBA" id="ARBA00023016"/>
    </source>
</evidence>
<evidence type="ECO:0000256" key="2">
    <source>
        <dbReference type="ARBA" id="ARBA00007112"/>
    </source>
</evidence>
<sequence>MVNKKRKSKANKKKSHIHQTSGQIIQADVLNDDEYPTSRIIKRAPNGDVIVEPLNHDIASTRKKKIEKKDKLSFTLDSHWESLTSEEKKQILIIDKDELFGIIKQNQMVENTCNCSVCGRKHISMDKEIERIYNMLFEIDRIKDPDLNPVKFHLSIIKELQINNNIAPTAILDDPEHEPPSELIDATVNNNILNGESLKEEVLNFKQQKHEEDGELREKYLQFTKNFVSSHPKIAEEYVKRVMMYPEMKSITNDLINNSNQSFNNSNNFLKAIENFVIERTNSNNGTLSNPEELTTMLHDGKQLTQEEYVDLQHTIAERMTNSYDTKRKEFKEISPVEKELFTRFMFGENRKEFGEFLMQSFRDKFDSEFGGSSVSASLAAAAAAASLTSPLTMNNNHIEEDEYEDDYDDDYAEYESDSLSEYADSEDYEDYEEDDHHHHHQFYQDDENSYEDEDRDDEDEEDEAEDEVDEDDINENDEVENGNFDENNEHDDEEYESEIDEAERLEEGRKLIQIAITKLLQSRIMDSYHARQADNNRLKLLKELEDEQLKKKEKKEKKLKKKEKEKEKKKQQQLAKEEAQRRKAEEEERLRQENEKRELERRELQRQKVEEAKRKKDEEKRRKLEEQRKREELQEKQRKIKEEQRRKKEEEKRLKEEQKRIKEENRLQLEMQRKAEQEQMERDTKEKELQEIETKQKQQAKPRILKRESVLSQHTGETSVPIPNLGYPTLKDTLPSLNTDSPFGKQSVNDDIFEMINAAAASKTLTPSPSHLNTLLQQTSEPPTLGQQIMNPSPTSLPPQSQNGLLNGISNGIFNSMLPSAATNNAFSKEATTNNDNINQVHFNSNLFGIDLQPQSQAHVPQSFSAIPTWNTLSTPPVSSSQSLLNANQDSLPPTSQQQNVPLMGSVNPSQQPQKAKSFVDELNSLSNMLSSAGLADTSYHNNNSQSLWNDSRLSATHETMSMPLSHRRSIWDNNPQGISSSMLSNTDTPNNPNYLSSSIWSNSNSFNSSFMNNNVVANNNNDGNFTADSDIIIFDNIYKVYLTLMPLNPTTSYVPMELLYRNLGYLNLDYTAFENKLMQMQKIKRCEVVTDMTSGIKHVRLSGPSHDIPKSSGSALTQPFNSNDGNLSFSSASLLTPSAITGSQ</sequence>
<evidence type="ECO:0000256" key="6">
    <source>
        <dbReference type="ARBA" id="ARBA00023054"/>
    </source>
</evidence>
<feature type="compositionally biased region" description="Polar residues" evidence="8">
    <location>
        <begin position="876"/>
        <end position="916"/>
    </location>
</feature>
<evidence type="ECO:0000256" key="4">
    <source>
        <dbReference type="ARBA" id="ARBA00022490"/>
    </source>
</evidence>
<dbReference type="RefSeq" id="XP_003959327.1">
    <property type="nucleotide sequence ID" value="XM_003959278.1"/>
</dbReference>
<keyword evidence="4 7" id="KW-0963">Cytoplasm</keyword>
<comment type="function">
    <text evidence="7">May act as a negative regulator of salt tolerance.</text>
</comment>
<evidence type="ECO:0000256" key="7">
    <source>
        <dbReference type="RuleBase" id="RU049441"/>
    </source>
</evidence>
<dbReference type="InterPro" id="IPR025279">
    <property type="entry name" value="NST1"/>
</dbReference>